<comment type="caution">
    <text evidence="2">The sequence shown here is derived from an EMBL/GenBank/DDBJ whole genome shotgun (WGS) entry which is preliminary data.</text>
</comment>
<dbReference type="InterPro" id="IPR027417">
    <property type="entry name" value="P-loop_NTPase"/>
</dbReference>
<reference evidence="2" key="1">
    <citation type="submission" date="2021-10" db="EMBL/GenBank/DDBJ databases">
        <title>Tamlana sargassums sp. nov., and Tamlana laminarinivorans sp. nov., two new bacteria isolated from the brown alga.</title>
        <authorList>
            <person name="Li J."/>
        </authorList>
    </citation>
    <scope>NUCLEOTIDE SEQUENCE</scope>
    <source>
        <strain evidence="2">PT2-4</strain>
    </source>
</reference>
<dbReference type="InterPro" id="IPR054787">
    <property type="entry name" value="TrlF_ATPase"/>
</dbReference>
<dbReference type="RefSeq" id="WP_226542469.1">
    <property type="nucleotide sequence ID" value="NZ_JAJAPW010000002.1"/>
</dbReference>
<evidence type="ECO:0000313" key="2">
    <source>
        <dbReference type="EMBL" id="MCB4798508.1"/>
    </source>
</evidence>
<dbReference type="Proteomes" id="UP001139199">
    <property type="component" value="Unassembled WGS sequence"/>
</dbReference>
<dbReference type="Gene3D" id="3.20.20.140">
    <property type="entry name" value="Metal-dependent hydrolases"/>
    <property type="match status" value="1"/>
</dbReference>
<feature type="coiled-coil region" evidence="1">
    <location>
        <begin position="586"/>
        <end position="616"/>
    </location>
</feature>
<dbReference type="SUPFAM" id="SSF52540">
    <property type="entry name" value="P-loop containing nucleoside triphosphate hydrolases"/>
    <property type="match status" value="1"/>
</dbReference>
<protein>
    <submittedName>
        <fullName evidence="2">Uncharacterized protein</fullName>
    </submittedName>
</protein>
<dbReference type="Gene3D" id="3.40.50.300">
    <property type="entry name" value="P-loop containing nucleotide triphosphate hydrolases"/>
    <property type="match status" value="1"/>
</dbReference>
<dbReference type="AlphaFoldDB" id="A0A9X1L197"/>
<dbReference type="InterPro" id="IPR016195">
    <property type="entry name" value="Pol/histidinol_Pase-like"/>
</dbReference>
<name>A0A9X1L197_9FLAO</name>
<dbReference type="SUPFAM" id="SSF89550">
    <property type="entry name" value="PHP domain-like"/>
    <property type="match status" value="1"/>
</dbReference>
<sequence>MSETKLSRGSIWAKWDLQVQPVSNNWLGKNDAATLEKIKKSTQEYLKTAEEKNIEVIGITDHNCGLAIDYAINNNKNIKVLPGVELDTREGWHLLVIFNENYKEKIGLEKWSEAVEYFLAKNCKIDRPFFNSDNTHKKINCTTKELISDIWNCDIGIVVFAHCMSNSGFFKKSDVQGRKEIIDYLINGNIYFSFEIKEKYEQIEEIQNKIKGWYPKNHPEIPILSSSDAHKASDVGSTYSFIKANKNYEGLKQVLFEPKDRLFIGEELNDNKTDYSVIDTVKFIDDNFLPHEIKLNQNLVTIIGGKSTGKSLLLRSIAETIDPKEVIDRHKEVSLDVYSKKIKGFEVKWRDGQISKLNNIDNPSKKIIYIPQSYLNRLVEKNEEQTSIDDIIKNVLIQDVDIKNAFENLQSKNNSLNSKVAKNIEDLEQLYANFIELNKSIKNIGDKKGIESEIKKIENSIADLKNKSGLDSSEIAKYNDLIKIKDKLAKRQEQINTDLESLNLLKSENTEIINKPLFSNVSEKTKEELNIEFEKIQKVFIDDWLSFIDNKITVLNEEINEIALVLSKTDNDLKPYSGKLNNSKILTNLELSLEKEKNKLNKILIEQQKLEDLKKEILLIIDNLSDFTKSFYNNLFDAKSIIMKQKLIKDEMDFEIDILFKEKAFHNQFVLEVFNGVKLSTYVKSNSLNIDNYTVKNIEQFKADIKTLILDFLYKKIETVKRYDSLSSALKVLLKNWFVFDFKLTSEGDRFNEMSAGKKAFILLKLLIDLDKSSKYPILLDQPEDDWDNRSLYSQLRKFIKEKKKERQIIIVTHNPNLVVGTDSEQVIIANQKGNSTPNNIYHFEYTSGALEDTSIRLQDNAIPILNRQGIKEHVCDILEGGEVAFKKREQKYAISTVHDNV</sequence>
<organism evidence="2 3">
    <name type="scientific">Neotamlana laminarinivorans</name>
    <dbReference type="NCBI Taxonomy" id="2883124"/>
    <lineage>
        <taxon>Bacteria</taxon>
        <taxon>Pseudomonadati</taxon>
        <taxon>Bacteroidota</taxon>
        <taxon>Flavobacteriia</taxon>
        <taxon>Flavobacteriales</taxon>
        <taxon>Flavobacteriaceae</taxon>
        <taxon>Neotamlana</taxon>
    </lineage>
</organism>
<keyword evidence="1" id="KW-0175">Coiled coil</keyword>
<dbReference type="NCBIfam" id="NF045780">
    <property type="entry name" value="TrlF_fam_ATP"/>
    <property type="match status" value="1"/>
</dbReference>
<accession>A0A9X1L197</accession>
<gene>
    <name evidence="2" type="ORF">LG649_06610</name>
</gene>
<keyword evidence="3" id="KW-1185">Reference proteome</keyword>
<evidence type="ECO:0000256" key="1">
    <source>
        <dbReference type="SAM" id="Coils"/>
    </source>
</evidence>
<proteinExistence type="predicted"/>
<evidence type="ECO:0000313" key="3">
    <source>
        <dbReference type="Proteomes" id="UP001139199"/>
    </source>
</evidence>
<dbReference type="EMBL" id="JAJAPW010000002">
    <property type="protein sequence ID" value="MCB4798508.1"/>
    <property type="molecule type" value="Genomic_DNA"/>
</dbReference>